<dbReference type="RefSeq" id="WP_123099129.1">
    <property type="nucleotide sequence ID" value="NZ_RIBZ01000093.1"/>
</dbReference>
<evidence type="ECO:0000313" key="2">
    <source>
        <dbReference type="Proteomes" id="UP000275401"/>
    </source>
</evidence>
<accession>A0A3M8WUC9</accession>
<reference evidence="1 2" key="1">
    <citation type="submission" date="2018-11" db="EMBL/GenBank/DDBJ databases">
        <title>The Potential of Streptomyces as Biocontrol Agents against the Tomato grey mould, Botrytis cinerea (Gray mold) Frontiers in Microbiology.</title>
        <authorList>
            <person name="Li D."/>
        </authorList>
    </citation>
    <scope>NUCLEOTIDE SEQUENCE [LARGE SCALE GENOMIC DNA]</scope>
    <source>
        <strain evidence="1 2">NEAU-LD23</strain>
    </source>
</reference>
<protein>
    <submittedName>
        <fullName evidence="1">Uncharacterized protein</fullName>
    </submittedName>
</protein>
<proteinExistence type="predicted"/>
<sequence>MTDSYCGVTTPLVEAGIGLSKLVRRNGGSELKLACMLLQEFVIRSVNEHASDEAECEAIA</sequence>
<dbReference type="AlphaFoldDB" id="A0A3M8WUC9"/>
<dbReference type="Proteomes" id="UP000275401">
    <property type="component" value="Unassembled WGS sequence"/>
</dbReference>
<keyword evidence="2" id="KW-1185">Reference proteome</keyword>
<organism evidence="1 2">
    <name type="scientific">Streptomyces botrytidirepellens</name>
    <dbReference type="NCBI Taxonomy" id="2486417"/>
    <lineage>
        <taxon>Bacteria</taxon>
        <taxon>Bacillati</taxon>
        <taxon>Actinomycetota</taxon>
        <taxon>Actinomycetes</taxon>
        <taxon>Kitasatosporales</taxon>
        <taxon>Streptomycetaceae</taxon>
        <taxon>Streptomyces</taxon>
    </lineage>
</organism>
<gene>
    <name evidence="1" type="ORF">EEJ42_07175</name>
</gene>
<name>A0A3M8WUC9_9ACTN</name>
<dbReference type="EMBL" id="RIBZ01000093">
    <property type="protein sequence ID" value="RNG33576.1"/>
    <property type="molecule type" value="Genomic_DNA"/>
</dbReference>
<evidence type="ECO:0000313" key="1">
    <source>
        <dbReference type="EMBL" id="RNG33576.1"/>
    </source>
</evidence>
<comment type="caution">
    <text evidence="1">The sequence shown here is derived from an EMBL/GenBank/DDBJ whole genome shotgun (WGS) entry which is preliminary data.</text>
</comment>